<dbReference type="EMBL" id="JANPWB010000008">
    <property type="protein sequence ID" value="KAJ1164970.1"/>
    <property type="molecule type" value="Genomic_DNA"/>
</dbReference>
<feature type="compositionally biased region" description="Basic and acidic residues" evidence="1">
    <location>
        <begin position="1"/>
        <end position="67"/>
    </location>
</feature>
<keyword evidence="3" id="KW-1185">Reference proteome</keyword>
<accession>A0AAV7SLS1</accession>
<dbReference type="AlphaFoldDB" id="A0AAV7SLS1"/>
<comment type="caution">
    <text evidence="2">The sequence shown here is derived from an EMBL/GenBank/DDBJ whole genome shotgun (WGS) entry which is preliminary data.</text>
</comment>
<evidence type="ECO:0000313" key="2">
    <source>
        <dbReference type="EMBL" id="KAJ1164970.1"/>
    </source>
</evidence>
<organism evidence="2 3">
    <name type="scientific">Pleurodeles waltl</name>
    <name type="common">Iberian ribbed newt</name>
    <dbReference type="NCBI Taxonomy" id="8319"/>
    <lineage>
        <taxon>Eukaryota</taxon>
        <taxon>Metazoa</taxon>
        <taxon>Chordata</taxon>
        <taxon>Craniata</taxon>
        <taxon>Vertebrata</taxon>
        <taxon>Euteleostomi</taxon>
        <taxon>Amphibia</taxon>
        <taxon>Batrachia</taxon>
        <taxon>Caudata</taxon>
        <taxon>Salamandroidea</taxon>
        <taxon>Salamandridae</taxon>
        <taxon>Pleurodelinae</taxon>
        <taxon>Pleurodeles</taxon>
    </lineage>
</organism>
<dbReference type="Proteomes" id="UP001066276">
    <property type="component" value="Chromosome 4_2"/>
</dbReference>
<name>A0AAV7SLS1_PLEWA</name>
<sequence length="76" mass="8398">MDVTEDSKRQTKERYRLSGEDPHSGTAELARESEPDKDGEGGGGKYVDRRVVDHRTTGGIDNARHNSGDSCDTFDE</sequence>
<evidence type="ECO:0000313" key="3">
    <source>
        <dbReference type="Proteomes" id="UP001066276"/>
    </source>
</evidence>
<gene>
    <name evidence="2" type="ORF">NDU88_005400</name>
</gene>
<proteinExistence type="predicted"/>
<feature type="region of interest" description="Disordered" evidence="1">
    <location>
        <begin position="1"/>
        <end position="76"/>
    </location>
</feature>
<protein>
    <submittedName>
        <fullName evidence="2">Uncharacterized protein</fullName>
    </submittedName>
</protein>
<evidence type="ECO:0000256" key="1">
    <source>
        <dbReference type="SAM" id="MobiDB-lite"/>
    </source>
</evidence>
<reference evidence="2" key="1">
    <citation type="journal article" date="2022" name="bioRxiv">
        <title>Sequencing and chromosome-scale assembly of the giantPleurodeles waltlgenome.</title>
        <authorList>
            <person name="Brown T."/>
            <person name="Elewa A."/>
            <person name="Iarovenko S."/>
            <person name="Subramanian E."/>
            <person name="Araus A.J."/>
            <person name="Petzold A."/>
            <person name="Susuki M."/>
            <person name="Suzuki K.-i.T."/>
            <person name="Hayashi T."/>
            <person name="Toyoda A."/>
            <person name="Oliveira C."/>
            <person name="Osipova E."/>
            <person name="Leigh N.D."/>
            <person name="Simon A."/>
            <person name="Yun M.H."/>
        </authorList>
    </citation>
    <scope>NUCLEOTIDE SEQUENCE</scope>
    <source>
        <strain evidence="2">20211129_DDA</strain>
        <tissue evidence="2">Liver</tissue>
    </source>
</reference>